<dbReference type="Pfam" id="PF01546">
    <property type="entry name" value="Peptidase_M20"/>
    <property type="match status" value="1"/>
</dbReference>
<dbReference type="NCBIfam" id="TIGR01891">
    <property type="entry name" value="amidohydrolases"/>
    <property type="match status" value="1"/>
</dbReference>
<dbReference type="RefSeq" id="WP_154562516.1">
    <property type="nucleotide sequence ID" value="NZ_VUMG01000002.1"/>
</dbReference>
<keyword evidence="1" id="KW-0479">Metal-binding</keyword>
<dbReference type="Gene3D" id="3.30.70.360">
    <property type="match status" value="1"/>
</dbReference>
<dbReference type="PANTHER" id="PTHR11014:SF63">
    <property type="entry name" value="METALLOPEPTIDASE, PUTATIVE (AFU_ORTHOLOGUE AFUA_6G09600)-RELATED"/>
    <property type="match status" value="1"/>
</dbReference>
<evidence type="ECO:0000256" key="1">
    <source>
        <dbReference type="PIRSR" id="PIRSR005962-1"/>
    </source>
</evidence>
<feature type="binding site" evidence="1">
    <location>
        <position position="158"/>
    </location>
    <ligand>
        <name>Mn(2+)</name>
        <dbReference type="ChEBI" id="CHEBI:29035"/>
        <label>2</label>
    </ligand>
</feature>
<accession>A0A7K0J5Y5</accession>
<dbReference type="GO" id="GO:0016787">
    <property type="term" value="F:hydrolase activity"/>
    <property type="evidence" value="ECO:0007669"/>
    <property type="project" value="UniProtKB-KW"/>
</dbReference>
<evidence type="ECO:0000313" key="4">
    <source>
        <dbReference type="Proteomes" id="UP000466104"/>
    </source>
</evidence>
<feature type="binding site" evidence="1">
    <location>
        <position position="122"/>
    </location>
    <ligand>
        <name>Mn(2+)</name>
        <dbReference type="ChEBI" id="CHEBI:29035"/>
        <label>2</label>
    </ligand>
</feature>
<dbReference type="PIRSF" id="PIRSF005962">
    <property type="entry name" value="Pept_M20D_amidohydro"/>
    <property type="match status" value="1"/>
</dbReference>
<dbReference type="InterPro" id="IPR036264">
    <property type="entry name" value="Bact_exopeptidase_dim_dom"/>
</dbReference>
<dbReference type="InterPro" id="IPR002933">
    <property type="entry name" value="Peptidase_M20"/>
</dbReference>
<keyword evidence="3" id="KW-0378">Hydrolase</keyword>
<organism evidence="3 4">
    <name type="scientific">Cutibacterium porci</name>
    <dbReference type="NCBI Taxonomy" id="2605781"/>
    <lineage>
        <taxon>Bacteria</taxon>
        <taxon>Bacillati</taxon>
        <taxon>Actinomycetota</taxon>
        <taxon>Actinomycetes</taxon>
        <taxon>Propionibacteriales</taxon>
        <taxon>Propionibacteriaceae</taxon>
        <taxon>Cutibacterium</taxon>
    </lineage>
</organism>
<dbReference type="EMBL" id="VUMG01000002">
    <property type="protein sequence ID" value="MSS45354.1"/>
    <property type="molecule type" value="Genomic_DNA"/>
</dbReference>
<feature type="binding site" evidence="1">
    <location>
        <position position="124"/>
    </location>
    <ligand>
        <name>Mn(2+)</name>
        <dbReference type="ChEBI" id="CHEBI:29035"/>
        <label>2</label>
    </ligand>
</feature>
<dbReference type="InterPro" id="IPR011650">
    <property type="entry name" value="Peptidase_M20_dimer"/>
</dbReference>
<sequence length="427" mass="45277">MTADSRTQLLADLDRRVAATAPDMVSWRHHLHAHPELSNREEKTASFVAESLRSMGVDDVRTGIAGHGVVGVLRGGQAGDGVVVLRADMDALPVPDESGVDFASHAVDDTYPGGPFPVSHACGHDCHTAMLLGAMRVLCEHADRIPGTVVSVFQPAEEGAPINEVGGAKAMLEAGALKGLDPTMAFGMHVQPYPKGMVSILSGNQFAASCMVRITIIGEQVHGSTPWQGLDPMPAVGAILTGIGQIYRRNDAADALTVSIGHLDDVGRFNVIGRKVTMWGTIRSLTDTVMAQAQQQVRQLAEGSAAAMGCRAEVEFLQPVPAVTNTPEWVDSVSQSLTEVVGTDNVFEPAPTLGYDDVSEFVNAYGGVYVGLGVQDTHFVDGQVVPIEGGRGIVPNHHPAFYADDETLATGVRLHTHVAVDHLWSHI</sequence>
<dbReference type="Proteomes" id="UP000466104">
    <property type="component" value="Unassembled WGS sequence"/>
</dbReference>
<dbReference type="InterPro" id="IPR017439">
    <property type="entry name" value="Amidohydrolase"/>
</dbReference>
<keyword evidence="4" id="KW-1185">Reference proteome</keyword>
<keyword evidence="1" id="KW-0464">Manganese</keyword>
<dbReference type="Gene3D" id="3.40.630.10">
    <property type="entry name" value="Zn peptidases"/>
    <property type="match status" value="1"/>
</dbReference>
<feature type="binding site" evidence="1">
    <location>
        <position position="397"/>
    </location>
    <ligand>
        <name>Mn(2+)</name>
        <dbReference type="ChEBI" id="CHEBI:29035"/>
        <label>1</label>
    </ligand>
</feature>
<reference evidence="3 4" key="1">
    <citation type="submission" date="2019-08" db="EMBL/GenBank/DDBJ databases">
        <title>In-depth cultivation of the pig gut microbiome towards novel bacterial diversity and tailored functional studies.</title>
        <authorList>
            <person name="Wylensek D."/>
            <person name="Hitch T.C.A."/>
            <person name="Clavel T."/>
        </authorList>
    </citation>
    <scope>NUCLEOTIDE SEQUENCE [LARGE SCALE GENOMIC DNA]</scope>
    <source>
        <strain evidence="3 4">WCA-380-WT-3A</strain>
    </source>
</reference>
<feature type="binding site" evidence="1">
    <location>
        <position position="189"/>
    </location>
    <ligand>
        <name>Mn(2+)</name>
        <dbReference type="ChEBI" id="CHEBI:29035"/>
        <label>2</label>
    </ligand>
</feature>
<dbReference type="GO" id="GO:0046872">
    <property type="term" value="F:metal ion binding"/>
    <property type="evidence" value="ECO:0007669"/>
    <property type="project" value="UniProtKB-KW"/>
</dbReference>
<dbReference type="SUPFAM" id="SSF55031">
    <property type="entry name" value="Bacterial exopeptidase dimerisation domain"/>
    <property type="match status" value="1"/>
</dbReference>
<evidence type="ECO:0000313" key="3">
    <source>
        <dbReference type="EMBL" id="MSS45354.1"/>
    </source>
</evidence>
<dbReference type="PANTHER" id="PTHR11014">
    <property type="entry name" value="PEPTIDASE M20 FAMILY MEMBER"/>
    <property type="match status" value="1"/>
</dbReference>
<proteinExistence type="predicted"/>
<gene>
    <name evidence="3" type="ORF">FYJ43_04720</name>
</gene>
<feature type="domain" description="Peptidase M20 dimerisation" evidence="2">
    <location>
        <begin position="210"/>
        <end position="302"/>
    </location>
</feature>
<comment type="cofactor">
    <cofactor evidence="1">
        <name>Mn(2+)</name>
        <dbReference type="ChEBI" id="CHEBI:29035"/>
    </cofactor>
    <text evidence="1">The Mn(2+) ion enhances activity.</text>
</comment>
<dbReference type="SUPFAM" id="SSF53187">
    <property type="entry name" value="Zn-dependent exopeptidases"/>
    <property type="match status" value="1"/>
</dbReference>
<comment type="caution">
    <text evidence="3">The sequence shown here is derived from an EMBL/GenBank/DDBJ whole genome shotgun (WGS) entry which is preliminary data.</text>
</comment>
<evidence type="ECO:0000259" key="2">
    <source>
        <dbReference type="Pfam" id="PF07687"/>
    </source>
</evidence>
<name>A0A7K0J5Y5_9ACTN</name>
<dbReference type="Pfam" id="PF07687">
    <property type="entry name" value="M20_dimer"/>
    <property type="match status" value="1"/>
</dbReference>
<dbReference type="AlphaFoldDB" id="A0A7K0J5Y5"/>
<protein>
    <submittedName>
        <fullName evidence="3">Amidohydrolase</fullName>
    </submittedName>
</protein>